<dbReference type="EMBL" id="QFQP01000035">
    <property type="protein sequence ID" value="PZR06987.1"/>
    <property type="molecule type" value="Genomic_DNA"/>
</dbReference>
<reference evidence="1 2" key="1">
    <citation type="submission" date="2017-08" db="EMBL/GenBank/DDBJ databases">
        <title>Infants hospitalized years apart are colonized by the same room-sourced microbial strains.</title>
        <authorList>
            <person name="Brooks B."/>
            <person name="Olm M.R."/>
            <person name="Firek B.A."/>
            <person name="Baker R."/>
            <person name="Thomas B.C."/>
            <person name="Morowitz M.J."/>
            <person name="Banfield J.F."/>
        </authorList>
    </citation>
    <scope>NUCLEOTIDE SEQUENCE [LARGE SCALE GENOMIC DNA]</scope>
    <source>
        <strain evidence="1">S2_003_000_R2_14</strain>
    </source>
</reference>
<comment type="caution">
    <text evidence="1">The sequence shown here is derived from an EMBL/GenBank/DDBJ whole genome shotgun (WGS) entry which is preliminary data.</text>
</comment>
<name>A0A2W5SYZ4_9BACT</name>
<accession>A0A2W5SYZ4</accession>
<evidence type="ECO:0000313" key="2">
    <source>
        <dbReference type="Proteomes" id="UP000249061"/>
    </source>
</evidence>
<gene>
    <name evidence="1" type="ORF">DI536_29405</name>
</gene>
<evidence type="ECO:0000313" key="1">
    <source>
        <dbReference type="EMBL" id="PZR06987.1"/>
    </source>
</evidence>
<sequence>MNGDVHVGDGKLTLALYEHANDGKGGGAYTYVELKDGKHVAFDLTNVKTKAAGFRREERRGSIEGVTLHTTSGPASLDDPLKVVVEVVVQRTFQQEEIFGCTLEVIELRK</sequence>
<dbReference type="Proteomes" id="UP000249061">
    <property type="component" value="Unassembled WGS sequence"/>
</dbReference>
<dbReference type="AlphaFoldDB" id="A0A2W5SYZ4"/>
<protein>
    <submittedName>
        <fullName evidence="1">Uncharacterized protein</fullName>
    </submittedName>
</protein>
<proteinExistence type="predicted"/>
<organism evidence="1 2">
    <name type="scientific">Archangium gephyra</name>
    <dbReference type="NCBI Taxonomy" id="48"/>
    <lineage>
        <taxon>Bacteria</taxon>
        <taxon>Pseudomonadati</taxon>
        <taxon>Myxococcota</taxon>
        <taxon>Myxococcia</taxon>
        <taxon>Myxococcales</taxon>
        <taxon>Cystobacterineae</taxon>
        <taxon>Archangiaceae</taxon>
        <taxon>Archangium</taxon>
    </lineage>
</organism>